<dbReference type="PROSITE" id="PS51257">
    <property type="entry name" value="PROKAR_LIPOPROTEIN"/>
    <property type="match status" value="1"/>
</dbReference>
<sequence length="298" mass="34303">MIRIKVLTALTALLLLGACESTGFNPKSTVRVVNSMSYPEFPNVQPVLPVNLIPWQADVPRDMTKTVVKNLTSCKKVSEDERDDAFWNRCGEHPIVTNSNIFIGFDQTNWNIIIENFAKLREQLFKYQKRVEEVNRQREAWRVKAEAERQRMAAENSGKPLTEEEQEGLINKIKKRLEGVNRNVKTDNTVERLDDILEGRYYAVQFGSYKVQENAYRGLEQFRQKAPIIFKEMNVSVKRIDNPEKGIQYGLRTDPVLGRIASNTFCKSLREKNIDCYVLQVNYNSVGDYISDDIVAAD</sequence>
<accession>A0A0F9SRY7</accession>
<proteinExistence type="predicted"/>
<name>A0A0F9SRY7_9ZZZZ</name>
<evidence type="ECO:0000256" key="1">
    <source>
        <dbReference type="SAM" id="Coils"/>
    </source>
</evidence>
<dbReference type="AlphaFoldDB" id="A0A0F9SRY7"/>
<evidence type="ECO:0000313" key="2">
    <source>
        <dbReference type="EMBL" id="KKN39771.1"/>
    </source>
</evidence>
<feature type="coiled-coil region" evidence="1">
    <location>
        <begin position="117"/>
        <end position="151"/>
    </location>
</feature>
<gene>
    <name evidence="2" type="ORF">LCGC14_0740110</name>
</gene>
<reference evidence="2" key="1">
    <citation type="journal article" date="2015" name="Nature">
        <title>Complex archaea that bridge the gap between prokaryotes and eukaryotes.</title>
        <authorList>
            <person name="Spang A."/>
            <person name="Saw J.H."/>
            <person name="Jorgensen S.L."/>
            <person name="Zaremba-Niedzwiedzka K."/>
            <person name="Martijn J."/>
            <person name="Lind A.E."/>
            <person name="van Eijk R."/>
            <person name="Schleper C."/>
            <person name="Guy L."/>
            <person name="Ettema T.J."/>
        </authorList>
    </citation>
    <scope>NUCLEOTIDE SEQUENCE</scope>
</reference>
<dbReference type="GO" id="GO:0042834">
    <property type="term" value="F:peptidoglycan binding"/>
    <property type="evidence" value="ECO:0007669"/>
    <property type="project" value="InterPro"/>
</dbReference>
<dbReference type="InterPro" id="IPR036680">
    <property type="entry name" value="SPOR-like_sf"/>
</dbReference>
<protein>
    <submittedName>
        <fullName evidence="2">Uncharacterized protein</fullName>
    </submittedName>
</protein>
<comment type="caution">
    <text evidence="2">The sequence shown here is derived from an EMBL/GenBank/DDBJ whole genome shotgun (WGS) entry which is preliminary data.</text>
</comment>
<dbReference type="EMBL" id="LAZR01001744">
    <property type="protein sequence ID" value="KKN39771.1"/>
    <property type="molecule type" value="Genomic_DNA"/>
</dbReference>
<keyword evidence="1" id="KW-0175">Coiled coil</keyword>
<organism evidence="2">
    <name type="scientific">marine sediment metagenome</name>
    <dbReference type="NCBI Taxonomy" id="412755"/>
    <lineage>
        <taxon>unclassified sequences</taxon>
        <taxon>metagenomes</taxon>
        <taxon>ecological metagenomes</taxon>
    </lineage>
</organism>
<dbReference type="Gene3D" id="3.30.70.1070">
    <property type="entry name" value="Sporulation related repeat"/>
    <property type="match status" value="1"/>
</dbReference>